<dbReference type="AlphaFoldDB" id="A0A544UNE1"/>
<reference evidence="1 2" key="1">
    <citation type="submission" date="2018-03" db="EMBL/GenBank/DDBJ databases">
        <title>Aerobic endospore-forming bacteria genome sequencing and assembly.</title>
        <authorList>
            <person name="Cavalcante D.A."/>
            <person name="Driks A."/>
            <person name="Putonti C."/>
            <person name="De-Souza M.T."/>
        </authorList>
    </citation>
    <scope>NUCLEOTIDE SEQUENCE [LARGE SCALE GENOMIC DNA]</scope>
    <source>
        <strain evidence="1 2">SDF0037</strain>
    </source>
</reference>
<proteinExistence type="predicted"/>
<gene>
    <name evidence="1" type="ORF">C7Y47_09010</name>
</gene>
<name>A0A544UNE1_LYSSH</name>
<organism evidence="1 2">
    <name type="scientific">Lysinibacillus sphaericus</name>
    <name type="common">Bacillus sphaericus</name>
    <dbReference type="NCBI Taxonomy" id="1421"/>
    <lineage>
        <taxon>Bacteria</taxon>
        <taxon>Bacillati</taxon>
        <taxon>Bacillota</taxon>
        <taxon>Bacilli</taxon>
        <taxon>Bacillales</taxon>
        <taxon>Bacillaceae</taxon>
        <taxon>Lysinibacillus</taxon>
    </lineage>
</organism>
<comment type="caution">
    <text evidence="1">The sequence shown here is derived from an EMBL/GenBank/DDBJ whole genome shotgun (WGS) entry which is preliminary data.</text>
</comment>
<protein>
    <submittedName>
        <fullName evidence="1">Uncharacterized protein</fullName>
    </submittedName>
</protein>
<sequence length="65" mass="7204">MLQDKLAENVLEVLKHRFGWVAYIEPDGARWRAKTGTFTGMDAAKAGASKVEITRLAQVTNIEAE</sequence>
<dbReference type="RefSeq" id="WP_142508461.1">
    <property type="nucleotide sequence ID" value="NZ_SADV01000005.1"/>
</dbReference>
<accession>A0A544UNE1</accession>
<evidence type="ECO:0000313" key="2">
    <source>
        <dbReference type="Proteomes" id="UP000317944"/>
    </source>
</evidence>
<evidence type="ECO:0000313" key="1">
    <source>
        <dbReference type="EMBL" id="TQR35362.1"/>
    </source>
</evidence>
<dbReference type="EMBL" id="SADV01000005">
    <property type="protein sequence ID" value="TQR35362.1"/>
    <property type="molecule type" value="Genomic_DNA"/>
</dbReference>
<dbReference type="Proteomes" id="UP000317944">
    <property type="component" value="Unassembled WGS sequence"/>
</dbReference>